<dbReference type="Gene3D" id="3.40.50.2000">
    <property type="entry name" value="Glycogen Phosphorylase B"/>
    <property type="match status" value="2"/>
</dbReference>
<accession>A0A0H5DQ60</accession>
<keyword evidence="2" id="KW-1185">Reference proteome</keyword>
<protein>
    <submittedName>
        <fullName evidence="1">Uncharacterized protein</fullName>
    </submittedName>
</protein>
<evidence type="ECO:0000313" key="2">
    <source>
        <dbReference type="Proteomes" id="UP000220251"/>
    </source>
</evidence>
<evidence type="ECO:0000313" key="1">
    <source>
        <dbReference type="EMBL" id="CRX38771.1"/>
    </source>
</evidence>
<dbReference type="RefSeq" id="WP_098038634.1">
    <property type="nucleotide sequence ID" value="NZ_CWGJ01000019.1"/>
</dbReference>
<reference evidence="2" key="1">
    <citation type="submission" date="2015-06" db="EMBL/GenBank/DDBJ databases">
        <authorList>
            <person name="Bertelli C."/>
        </authorList>
    </citation>
    <scope>NUCLEOTIDE SEQUENCE [LARGE SCALE GENOMIC DNA]</scope>
    <source>
        <strain evidence="2">CRIB-30</strain>
    </source>
</reference>
<proteinExistence type="predicted"/>
<dbReference type="OrthoDB" id="9794575at2"/>
<sequence length="432" mass="48804">MRILIISTFFPPQNSIASLRPYSFAKFWSERGHQVEVLTTEKINEPKPLDYPLDFATLIEAPLPVFFNRWKRNYHDGITAPSTPSRGLKSFLKKGIDYLRFQKGVMNACRMPDIADLWAIKAYPLVKRRETYDVVLSSCGPYATHLIAWRLKRAGAARFWVADYRDTWSDNYIYPGVFPFSKVEQVLERKMLLDADLITTISDPFADALGKKHGKEKTITVENGFDGTDLASLPAGPFFPQDGKLRIVHTGSIYMGKRDPTPLLRAIRLVADENPALLERLEVLFYGQRNADLALKIEQFGVDRWVRLAGFISRTESLVAQRDADFLLFLPWSDASVEGVLTGKLFEYLYSKTPIISAGTCPLDSAEKRILALNAGEVVKGEAALAAFLTRSLKKEKIPKVELGDEALKRFSRKEIACTLLSIISRKMKEKS</sequence>
<gene>
    <name evidence="1" type="ORF">ELAC_1435</name>
</gene>
<dbReference type="SUPFAM" id="SSF53756">
    <property type="entry name" value="UDP-Glycosyltransferase/glycogen phosphorylase"/>
    <property type="match status" value="1"/>
</dbReference>
<dbReference type="EMBL" id="CWGJ01000019">
    <property type="protein sequence ID" value="CRX38771.1"/>
    <property type="molecule type" value="Genomic_DNA"/>
</dbReference>
<organism evidence="1 2">
    <name type="scientific">Estrella lausannensis</name>
    <dbReference type="NCBI Taxonomy" id="483423"/>
    <lineage>
        <taxon>Bacteria</taxon>
        <taxon>Pseudomonadati</taxon>
        <taxon>Chlamydiota</taxon>
        <taxon>Chlamydiia</taxon>
        <taxon>Parachlamydiales</taxon>
        <taxon>Candidatus Criblamydiaceae</taxon>
        <taxon>Estrella</taxon>
    </lineage>
</organism>
<dbReference type="AlphaFoldDB" id="A0A0H5DQ60"/>
<name>A0A0H5DQ60_9BACT</name>
<dbReference type="Proteomes" id="UP000220251">
    <property type="component" value="Unassembled WGS sequence"/>
</dbReference>